<dbReference type="EMBL" id="LAZR01000260">
    <property type="protein sequence ID" value="KKN78604.1"/>
    <property type="molecule type" value="Genomic_DNA"/>
</dbReference>
<evidence type="ECO:0000313" key="1">
    <source>
        <dbReference type="EMBL" id="KKN78604.1"/>
    </source>
</evidence>
<protein>
    <submittedName>
        <fullName evidence="1">Uncharacterized protein</fullName>
    </submittedName>
</protein>
<name>A0A0F9TH45_9ZZZZ</name>
<organism evidence="1">
    <name type="scientific">marine sediment metagenome</name>
    <dbReference type="NCBI Taxonomy" id="412755"/>
    <lineage>
        <taxon>unclassified sequences</taxon>
        <taxon>metagenomes</taxon>
        <taxon>ecological metagenomes</taxon>
    </lineage>
</organism>
<reference evidence="1" key="1">
    <citation type="journal article" date="2015" name="Nature">
        <title>Complex archaea that bridge the gap between prokaryotes and eukaryotes.</title>
        <authorList>
            <person name="Spang A."/>
            <person name="Saw J.H."/>
            <person name="Jorgensen S.L."/>
            <person name="Zaremba-Niedzwiedzka K."/>
            <person name="Martijn J."/>
            <person name="Lind A.E."/>
            <person name="van Eijk R."/>
            <person name="Schleper C."/>
            <person name="Guy L."/>
            <person name="Ettema T.J."/>
        </authorList>
    </citation>
    <scope>NUCLEOTIDE SEQUENCE</scope>
</reference>
<accession>A0A0F9TH45</accession>
<gene>
    <name evidence="1" type="ORF">LCGC14_0348960</name>
</gene>
<sequence length="105" mass="11924">MNHENPWDIALPLITSNGEADKLNTTTIEILNRLSDKANPNTGFAITRPDELARDAKRSIEDIRKELTELVKAEIIKPVVTIEQGLFMVHPRLMSLAHFSMQQEM</sequence>
<proteinExistence type="predicted"/>
<dbReference type="AlphaFoldDB" id="A0A0F9TH45"/>
<comment type="caution">
    <text evidence="1">The sequence shown here is derived from an EMBL/GenBank/DDBJ whole genome shotgun (WGS) entry which is preliminary data.</text>
</comment>